<evidence type="ECO:0000313" key="3">
    <source>
        <dbReference type="Proteomes" id="UP000665561"/>
    </source>
</evidence>
<evidence type="ECO:0000313" key="2">
    <source>
        <dbReference type="EMBL" id="NBD27364.1"/>
    </source>
</evidence>
<feature type="transmembrane region" description="Helical" evidence="1">
    <location>
        <begin position="43"/>
        <end position="63"/>
    </location>
</feature>
<accession>A0ABW9XXK0</accession>
<dbReference type="EMBL" id="JAAAMV010000027">
    <property type="protein sequence ID" value="NBD27364.1"/>
    <property type="molecule type" value="Genomic_DNA"/>
</dbReference>
<keyword evidence="1" id="KW-1133">Transmembrane helix</keyword>
<reference evidence="2 3" key="1">
    <citation type="submission" date="2020-01" db="EMBL/GenBank/DDBJ databases">
        <title>Paenibacillus soybeanensis sp. nov. isolated from the nodules of soybean (Glycine max(L.) Merr).</title>
        <authorList>
            <person name="Wang H."/>
        </authorList>
    </citation>
    <scope>NUCLEOTIDE SEQUENCE [LARGE SCALE GENOMIC DNA]</scope>
    <source>
        <strain evidence="2 3">T1</strain>
    </source>
</reference>
<name>A0ABW9XXK0_9BACL</name>
<keyword evidence="1" id="KW-0472">Membrane</keyword>
<feature type="transmembrane region" description="Helical" evidence="1">
    <location>
        <begin position="114"/>
        <end position="131"/>
    </location>
</feature>
<dbReference type="RefSeq" id="WP_161746390.1">
    <property type="nucleotide sequence ID" value="NZ_JAAAMV010000027.1"/>
</dbReference>
<feature type="transmembrane region" description="Helical" evidence="1">
    <location>
        <begin position="84"/>
        <end position="102"/>
    </location>
</feature>
<keyword evidence="1" id="KW-0812">Transmembrane</keyword>
<dbReference type="Proteomes" id="UP000665561">
    <property type="component" value="Unassembled WGS sequence"/>
</dbReference>
<organism evidence="2 3">
    <name type="scientific">Paenibacillus glycinis</name>
    <dbReference type="NCBI Taxonomy" id="2697035"/>
    <lineage>
        <taxon>Bacteria</taxon>
        <taxon>Bacillati</taxon>
        <taxon>Bacillota</taxon>
        <taxon>Bacilli</taxon>
        <taxon>Bacillales</taxon>
        <taxon>Paenibacillaceae</taxon>
        <taxon>Paenibacillus</taxon>
    </lineage>
</organism>
<feature type="transmembrane region" description="Helical" evidence="1">
    <location>
        <begin position="9"/>
        <end position="31"/>
    </location>
</feature>
<feature type="transmembrane region" description="Helical" evidence="1">
    <location>
        <begin position="138"/>
        <end position="157"/>
    </location>
</feature>
<keyword evidence="3" id="KW-1185">Reference proteome</keyword>
<gene>
    <name evidence="2" type="ORF">GT019_26125</name>
</gene>
<evidence type="ECO:0000256" key="1">
    <source>
        <dbReference type="SAM" id="Phobius"/>
    </source>
</evidence>
<comment type="caution">
    <text evidence="2">The sequence shown here is derived from an EMBL/GenBank/DDBJ whole genome shotgun (WGS) entry which is preliminary data.</text>
</comment>
<protein>
    <submittedName>
        <fullName evidence="2">Uncharacterized protein</fullName>
    </submittedName>
</protein>
<feature type="transmembrane region" description="Helical" evidence="1">
    <location>
        <begin position="169"/>
        <end position="193"/>
    </location>
</feature>
<sequence>MPQKNTPRAAVTGAAAGMLFMAFFGMSWAGIGIGGLQGWGASWLWIPSLLISCMLLIGGIALITQSRSLSNAMTEADARYRKRTGKWFGIIFGLEGAMIGIASGICGATDHFDAFFPVMALIVGAHFFPLARLFRIRIHYLAGALLCSLAGTILLTMPARVAWGEHEIVTWWVFVGFGSALILWVTGAAVWLAGRGMLRQARKDASRI</sequence>
<proteinExistence type="predicted"/>